<dbReference type="GO" id="GO:0005178">
    <property type="term" value="F:integrin binding"/>
    <property type="evidence" value="ECO:0007669"/>
    <property type="project" value="TreeGrafter"/>
</dbReference>
<evidence type="ECO:0000256" key="4">
    <source>
        <dbReference type="ARBA" id="ARBA00022729"/>
    </source>
</evidence>
<dbReference type="PRINTS" id="PR01185">
    <property type="entry name" value="INTEGRINA"/>
</dbReference>
<dbReference type="InterPro" id="IPR013519">
    <property type="entry name" value="Int_alpha_beta-p"/>
</dbReference>
<accession>A0A9C6WVX4</accession>
<evidence type="ECO:0000256" key="11">
    <source>
        <dbReference type="ARBA" id="ARBA00023180"/>
    </source>
</evidence>
<keyword evidence="10 13" id="KW-0675">Receptor</keyword>
<evidence type="ECO:0000256" key="12">
    <source>
        <dbReference type="PROSITE-ProRule" id="PRU00803"/>
    </source>
</evidence>
<feature type="signal peptide" evidence="13">
    <location>
        <begin position="1"/>
        <end position="19"/>
    </location>
</feature>
<keyword evidence="7 13" id="KW-1133">Transmembrane helix</keyword>
<evidence type="ECO:0000256" key="2">
    <source>
        <dbReference type="ARBA" id="ARBA00008054"/>
    </source>
</evidence>
<name>A0A9C6WVX4_FRAOC</name>
<feature type="region of interest" description="Disordered" evidence="14">
    <location>
        <begin position="1096"/>
        <end position="1134"/>
    </location>
</feature>
<dbReference type="PANTHER" id="PTHR23220:SF83">
    <property type="entry name" value="INTEGRIN ALPHA-PS3-RELATED"/>
    <property type="match status" value="1"/>
</dbReference>
<evidence type="ECO:0000256" key="9">
    <source>
        <dbReference type="ARBA" id="ARBA00023136"/>
    </source>
</evidence>
<feature type="region of interest" description="Disordered" evidence="14">
    <location>
        <begin position="528"/>
        <end position="617"/>
    </location>
</feature>
<dbReference type="Pfam" id="PF20805">
    <property type="entry name" value="Integrin_A_Ig_2"/>
    <property type="match status" value="1"/>
</dbReference>
<keyword evidence="8 13" id="KW-0401">Integrin</keyword>
<comment type="similarity">
    <text evidence="2 13">Belongs to the integrin alpha chain family.</text>
</comment>
<feature type="repeat" description="FG-GAP" evidence="12">
    <location>
        <begin position="310"/>
        <end position="371"/>
    </location>
</feature>
<dbReference type="InterPro" id="IPR013517">
    <property type="entry name" value="FG-GAP"/>
</dbReference>
<keyword evidence="6 13" id="KW-0130">Cell adhesion</keyword>
<dbReference type="GO" id="GO:0007229">
    <property type="term" value="P:integrin-mediated signaling pathway"/>
    <property type="evidence" value="ECO:0007669"/>
    <property type="project" value="UniProtKB-KW"/>
</dbReference>
<evidence type="ECO:0000256" key="1">
    <source>
        <dbReference type="ARBA" id="ARBA00004479"/>
    </source>
</evidence>
<dbReference type="Gene3D" id="2.130.10.130">
    <property type="entry name" value="Integrin alpha, N-terminal"/>
    <property type="match status" value="1"/>
</dbReference>
<evidence type="ECO:0000256" key="14">
    <source>
        <dbReference type="SAM" id="MobiDB-lite"/>
    </source>
</evidence>
<feature type="region of interest" description="Disordered" evidence="14">
    <location>
        <begin position="372"/>
        <end position="406"/>
    </location>
</feature>
<dbReference type="Gene3D" id="2.60.40.1510">
    <property type="entry name" value="ntegrin, alpha v. Chain A, domain 3"/>
    <property type="match status" value="1"/>
</dbReference>
<comment type="subcellular location">
    <subcellularLocation>
        <location evidence="1 13">Membrane</location>
        <topology evidence="1 13">Single-pass type I membrane protein</topology>
    </subcellularLocation>
</comment>
<gene>
    <name evidence="17" type="primary">LOC113207013</name>
</gene>
<reference evidence="17" key="1">
    <citation type="submission" date="2025-08" db="UniProtKB">
        <authorList>
            <consortium name="RefSeq"/>
        </authorList>
    </citation>
    <scope>IDENTIFICATION</scope>
    <source>
        <tissue evidence="17">Whole organism</tissue>
    </source>
</reference>
<dbReference type="InterPro" id="IPR032695">
    <property type="entry name" value="Integrin_dom_sf"/>
</dbReference>
<dbReference type="PROSITE" id="PS51470">
    <property type="entry name" value="FG_GAP"/>
    <property type="match status" value="3"/>
</dbReference>
<dbReference type="InterPro" id="IPR000413">
    <property type="entry name" value="Integrin_alpha"/>
</dbReference>
<evidence type="ECO:0000256" key="5">
    <source>
        <dbReference type="ARBA" id="ARBA00022737"/>
    </source>
</evidence>
<organism evidence="16 17">
    <name type="scientific">Frankliniella occidentalis</name>
    <name type="common">Western flower thrips</name>
    <name type="synonym">Euthrips occidentalis</name>
    <dbReference type="NCBI Taxonomy" id="133901"/>
    <lineage>
        <taxon>Eukaryota</taxon>
        <taxon>Metazoa</taxon>
        <taxon>Ecdysozoa</taxon>
        <taxon>Arthropoda</taxon>
        <taxon>Hexapoda</taxon>
        <taxon>Insecta</taxon>
        <taxon>Pterygota</taxon>
        <taxon>Neoptera</taxon>
        <taxon>Paraneoptera</taxon>
        <taxon>Thysanoptera</taxon>
        <taxon>Terebrantia</taxon>
        <taxon>Thripoidea</taxon>
        <taxon>Thripidae</taxon>
        <taxon>Frankliniella</taxon>
    </lineage>
</organism>
<sequence length="1134" mass="120117">MHLRAVVVAAVALALGTGAFNVDLHHAVVVVSPTGADDLLFGYSVALTPAQLLVGEPRGEWPSRPDILEPGALHRCRLDMLGLSQPQCSDIRLDMTGNDMTYIGGHSVHHLKNTSMFASTIVTTSAGLALVCGPGWKNQLYREKHYLMNGLCYSLDWNNLYRQPKPYVPLVERERQGAVVPDEASPGRTKNVFYYAFGEAGFSAHVSQDAGEVLLGAPGVYSWRGSVVRYRINEAGQLVEKFVTRPDSFEDYGYFGYSVTAAGFDTSRRTPVQYAAGAPRAAHSGKVLLFELPDEAVEPGSATADSTRMSVLQEMFGEQFGEYFGAAVLAEDVNGDGLADLLVGAPLHSTAQAGDQGRVYVYLNQGEGRLRLTDSPLGPWSRPSRHAPGRGSPPHGDPHASPHGARFGSALVAAGDVNKDGYNDVWIGAPYEDGGRGAVYLFLGSAIGCGPSAAQRIPARDVHADLRSFGFSMAASADVDDNGPGGRRSVVWTRRRAAHPARGPPRAQDHVVRHGAVLQRLVLRAERMSAVRRTPRASPRSRHGDPGAGRPLGARHAQHASRTSRRAPGAIQPAAAARPTRVHQRHRAHPPQQRGLYDAHRRDHAIQPDRRGVPKRMPLADKPFCRSCPVLDPTAPSSAALRIPYATGCKDDSLCRPDLKVSAEWHDTALPLVVGSVREVTLRALVRNTGEPAFLARMAVTLPPPLAVARMPPTCHTPRAFLARTAAPAPTRLICDLANPLGHNKQLLLELPLDVSQLSLAAVASAAAPSVTVTLNATSAGSANTSDGVLSLRLPLAAIVDLDVVGRASPELGLLPDHDSTKAIGFTHTFEVRHVGPTWAPGAALRLHVPLKARVGGPRGRIVTLLKVRVLVDRRRVNCTTREVTGVATGRDQEDDFAKAKGTPASAGEDADDWEDLADGAAAGGLRCGVAPALCVELQCPLLLLPPATATVDLRLRLLTESLDAVLDAVGVGLSAVAVHTKAVVVLPDLPSLPAGSKFRSRPVQLSTLFMRPAESAPVQPWVVGLSVAAGLLLLALLTLALRKAGFFGRKKVPRVGDGPQPGQGIPADRPPGGADVDVDDDDDTLLAAQKSAASVLASDDDGIDGALETASDSGMSMHSSVGAPQQAEQAPST</sequence>
<dbReference type="RefSeq" id="XP_052120140.1">
    <property type="nucleotide sequence ID" value="XM_052264180.1"/>
</dbReference>
<dbReference type="OrthoDB" id="5573735at2759"/>
<evidence type="ECO:0000256" key="6">
    <source>
        <dbReference type="ARBA" id="ARBA00022889"/>
    </source>
</evidence>
<proteinExistence type="inferred from homology"/>
<dbReference type="GO" id="GO:0009897">
    <property type="term" value="C:external side of plasma membrane"/>
    <property type="evidence" value="ECO:0007669"/>
    <property type="project" value="TreeGrafter"/>
</dbReference>
<feature type="compositionally biased region" description="Basic and acidic residues" evidence="14">
    <location>
        <begin position="597"/>
        <end position="612"/>
    </location>
</feature>
<dbReference type="Gene3D" id="2.60.40.1530">
    <property type="entry name" value="ntegrin, alpha v. Chain A, domain 4"/>
    <property type="match status" value="1"/>
</dbReference>
<protein>
    <submittedName>
        <fullName evidence="17">Integrin alpha-PS3-like isoform X1</fullName>
    </submittedName>
</protein>
<evidence type="ECO:0000259" key="15">
    <source>
        <dbReference type="Pfam" id="PF20805"/>
    </source>
</evidence>
<feature type="domain" description="Integrin alpha second immunoglobulin-like" evidence="15">
    <location>
        <begin position="649"/>
        <end position="794"/>
    </location>
</feature>
<feature type="chain" id="PRO_5039756629" evidence="13">
    <location>
        <begin position="20"/>
        <end position="1134"/>
    </location>
</feature>
<dbReference type="InterPro" id="IPR048285">
    <property type="entry name" value="Integrin_alpha_Ig-like_2"/>
</dbReference>
<evidence type="ECO:0000256" key="10">
    <source>
        <dbReference type="ARBA" id="ARBA00023170"/>
    </source>
</evidence>
<dbReference type="GeneID" id="113207013"/>
<keyword evidence="5" id="KW-0677">Repeat</keyword>
<feature type="repeat" description="FG-GAP" evidence="12">
    <location>
        <begin position="392"/>
        <end position="451"/>
    </location>
</feature>
<dbReference type="Proteomes" id="UP000504606">
    <property type="component" value="Unplaced"/>
</dbReference>
<dbReference type="GO" id="GO:0007157">
    <property type="term" value="P:heterophilic cell-cell adhesion via plasma membrane cell adhesion molecules"/>
    <property type="evidence" value="ECO:0007669"/>
    <property type="project" value="UniProtKB-ARBA"/>
</dbReference>
<evidence type="ECO:0000256" key="8">
    <source>
        <dbReference type="ARBA" id="ARBA00023037"/>
    </source>
</evidence>
<dbReference type="GO" id="GO:0007160">
    <property type="term" value="P:cell-matrix adhesion"/>
    <property type="evidence" value="ECO:0007669"/>
    <property type="project" value="TreeGrafter"/>
</dbReference>
<feature type="region of interest" description="Disordered" evidence="14">
    <location>
        <begin position="1052"/>
        <end position="1083"/>
    </location>
</feature>
<feature type="compositionally biased region" description="Polar residues" evidence="14">
    <location>
        <begin position="1111"/>
        <end position="1134"/>
    </location>
</feature>
<dbReference type="SUPFAM" id="SSF69318">
    <property type="entry name" value="Integrin alpha N-terminal domain"/>
    <property type="match status" value="1"/>
</dbReference>
<dbReference type="Pfam" id="PF01839">
    <property type="entry name" value="FG-GAP"/>
    <property type="match status" value="2"/>
</dbReference>
<dbReference type="InterPro" id="IPR028994">
    <property type="entry name" value="Integrin_alpha_N"/>
</dbReference>
<dbReference type="AlphaFoldDB" id="A0A9C6WVX4"/>
<keyword evidence="16" id="KW-1185">Reference proteome</keyword>
<keyword evidence="11" id="KW-0325">Glycoprotein</keyword>
<evidence type="ECO:0000256" key="3">
    <source>
        <dbReference type="ARBA" id="ARBA00022692"/>
    </source>
</evidence>
<evidence type="ECO:0000313" key="16">
    <source>
        <dbReference type="Proteomes" id="UP000504606"/>
    </source>
</evidence>
<dbReference type="GO" id="GO:0033627">
    <property type="term" value="P:cell adhesion mediated by integrin"/>
    <property type="evidence" value="ECO:0007669"/>
    <property type="project" value="TreeGrafter"/>
</dbReference>
<dbReference type="SUPFAM" id="SSF69179">
    <property type="entry name" value="Integrin domains"/>
    <property type="match status" value="1"/>
</dbReference>
<evidence type="ECO:0000313" key="17">
    <source>
        <dbReference type="RefSeq" id="XP_052120140.1"/>
    </source>
</evidence>
<feature type="compositionally biased region" description="Basic residues" evidence="14">
    <location>
        <begin position="556"/>
        <end position="565"/>
    </location>
</feature>
<feature type="compositionally biased region" description="Basic residues" evidence="14">
    <location>
        <begin position="580"/>
        <end position="589"/>
    </location>
</feature>
<keyword evidence="4 13" id="KW-0732">Signal</keyword>
<dbReference type="GO" id="GO:0008305">
    <property type="term" value="C:integrin complex"/>
    <property type="evidence" value="ECO:0007669"/>
    <property type="project" value="InterPro"/>
</dbReference>
<dbReference type="SMART" id="SM00191">
    <property type="entry name" value="Int_alpha"/>
    <property type="match status" value="4"/>
</dbReference>
<evidence type="ECO:0000256" key="13">
    <source>
        <dbReference type="RuleBase" id="RU003762"/>
    </source>
</evidence>
<keyword evidence="3 13" id="KW-0812">Transmembrane</keyword>
<keyword evidence="9 13" id="KW-0472">Membrane</keyword>
<dbReference type="Gene3D" id="1.20.5.930">
    <property type="entry name" value="Bicelle-embedded integrin alpha(iib) transmembrane segment"/>
    <property type="match status" value="1"/>
</dbReference>
<feature type="repeat" description="FG-GAP" evidence="12">
    <location>
        <begin position="187"/>
        <end position="239"/>
    </location>
</feature>
<dbReference type="PANTHER" id="PTHR23220">
    <property type="entry name" value="INTEGRIN ALPHA"/>
    <property type="match status" value="1"/>
</dbReference>
<feature type="compositionally biased region" description="Low complexity" evidence="14">
    <location>
        <begin position="566"/>
        <end position="579"/>
    </location>
</feature>
<feature type="transmembrane region" description="Helical" evidence="13">
    <location>
        <begin position="1022"/>
        <end position="1042"/>
    </location>
</feature>
<evidence type="ECO:0000256" key="7">
    <source>
        <dbReference type="ARBA" id="ARBA00022989"/>
    </source>
</evidence>